<name>A0A811L6Z8_9BILA</name>
<dbReference type="OrthoDB" id="1393670at2759"/>
<sequence>MAGQMDPAKTADQIQCRRYEGKVVLITAATKGIGLAMCERFAREGAKLSISSRKLENIQEAKKHLVEECKFDPNNILAMACEVGTAEDRRRIVDATVLKFGRIDVLVSHAGINPIVGGVMEYTAKHFDRMININVKACFELTRLVAPIMKKNGGGAIVFTSTISAHRMSPGLQIYGATKIPLHSLTMALSNELAPHKIRVNTVSPGIIYTNMSRVLWDDKHKWHKQAEGSGKGGQSVWGTFGYPEQVASVMAYICSDDASFVTGEIHAVNGGIDARL</sequence>
<protein>
    <submittedName>
        <fullName evidence="2">Uncharacterized protein</fullName>
    </submittedName>
</protein>
<dbReference type="Proteomes" id="UP000783686">
    <property type="component" value="Unassembled WGS sequence"/>
</dbReference>
<dbReference type="InterPro" id="IPR036291">
    <property type="entry name" value="NAD(P)-bd_dom_sf"/>
</dbReference>
<dbReference type="PANTHER" id="PTHR43943">
    <property type="entry name" value="DEHYDROGENASE/REDUCTASE (SDR FAMILY) MEMBER 4"/>
    <property type="match status" value="1"/>
</dbReference>
<dbReference type="Gene3D" id="3.40.50.720">
    <property type="entry name" value="NAD(P)-binding Rossmann-like Domain"/>
    <property type="match status" value="1"/>
</dbReference>
<evidence type="ECO:0000256" key="1">
    <source>
        <dbReference type="ARBA" id="ARBA00006484"/>
    </source>
</evidence>
<keyword evidence="3" id="KW-1185">Reference proteome</keyword>
<comment type="caution">
    <text evidence="2">The sequence shown here is derived from an EMBL/GenBank/DDBJ whole genome shotgun (WGS) entry which is preliminary data.</text>
</comment>
<comment type="similarity">
    <text evidence="1">Belongs to the short-chain dehydrogenases/reductases (SDR) family.</text>
</comment>
<proteinExistence type="inferred from homology"/>
<dbReference type="FunFam" id="3.40.50.720:FF:000084">
    <property type="entry name" value="Short-chain dehydrogenase reductase"/>
    <property type="match status" value="1"/>
</dbReference>
<accession>A0A811L6Z8</accession>
<dbReference type="EMBL" id="CAJFCW020000005">
    <property type="protein sequence ID" value="CAG9117992.1"/>
    <property type="molecule type" value="Genomic_DNA"/>
</dbReference>
<organism evidence="2 3">
    <name type="scientific">Bursaphelenchus okinawaensis</name>
    <dbReference type="NCBI Taxonomy" id="465554"/>
    <lineage>
        <taxon>Eukaryota</taxon>
        <taxon>Metazoa</taxon>
        <taxon>Ecdysozoa</taxon>
        <taxon>Nematoda</taxon>
        <taxon>Chromadorea</taxon>
        <taxon>Rhabditida</taxon>
        <taxon>Tylenchina</taxon>
        <taxon>Tylenchomorpha</taxon>
        <taxon>Aphelenchoidea</taxon>
        <taxon>Aphelenchoididae</taxon>
        <taxon>Bursaphelenchus</taxon>
    </lineage>
</organism>
<dbReference type="SUPFAM" id="SSF51735">
    <property type="entry name" value="NAD(P)-binding Rossmann-fold domains"/>
    <property type="match status" value="1"/>
</dbReference>
<dbReference type="PRINTS" id="PR00080">
    <property type="entry name" value="SDRFAMILY"/>
</dbReference>
<dbReference type="Pfam" id="PF13561">
    <property type="entry name" value="adh_short_C2"/>
    <property type="match status" value="1"/>
</dbReference>
<dbReference type="Proteomes" id="UP000614601">
    <property type="component" value="Unassembled WGS sequence"/>
</dbReference>
<gene>
    <name evidence="2" type="ORF">BOKJ2_LOCUS10251</name>
</gene>
<dbReference type="EMBL" id="CAJFDH010000005">
    <property type="protein sequence ID" value="CAD5223481.1"/>
    <property type="molecule type" value="Genomic_DNA"/>
</dbReference>
<dbReference type="PRINTS" id="PR00081">
    <property type="entry name" value="GDHRDH"/>
</dbReference>
<reference evidence="2" key="1">
    <citation type="submission" date="2020-09" db="EMBL/GenBank/DDBJ databases">
        <authorList>
            <person name="Kikuchi T."/>
        </authorList>
    </citation>
    <scope>NUCLEOTIDE SEQUENCE</scope>
    <source>
        <strain evidence="2">SH1</strain>
    </source>
</reference>
<dbReference type="InterPro" id="IPR002347">
    <property type="entry name" value="SDR_fam"/>
</dbReference>
<dbReference type="GO" id="GO:0004090">
    <property type="term" value="F:carbonyl reductase (NADPH) activity"/>
    <property type="evidence" value="ECO:0007669"/>
    <property type="project" value="TreeGrafter"/>
</dbReference>
<evidence type="ECO:0000313" key="2">
    <source>
        <dbReference type="EMBL" id="CAD5223481.1"/>
    </source>
</evidence>
<dbReference type="PANTHER" id="PTHR43943:SF2">
    <property type="entry name" value="DEHYDROGENASE_REDUCTASE 4"/>
    <property type="match status" value="1"/>
</dbReference>
<evidence type="ECO:0000313" key="3">
    <source>
        <dbReference type="Proteomes" id="UP000614601"/>
    </source>
</evidence>
<dbReference type="AlphaFoldDB" id="A0A811L6Z8"/>